<dbReference type="KEGG" id="lpil:LIP_0629"/>
<evidence type="ECO:0000259" key="1">
    <source>
        <dbReference type="Pfam" id="PF22746"/>
    </source>
</evidence>
<sequence length="128" mass="13970">MAPHVDEERMQILKMLQEGRITAEQASELLAALEEPAAPAEPSRPQGQARFFRVMVREGDDTKVNVNIPLGLVRALAHLVPKDALKVGEGGSAQTIDLEAIIRAVEEGADGRIVEIHDEDTRVEIVVD</sequence>
<name>A0A0K2SH88_LIMPI</name>
<dbReference type="EMBL" id="AP014924">
    <property type="protein sequence ID" value="BAS26486.1"/>
    <property type="molecule type" value="Genomic_DNA"/>
</dbReference>
<dbReference type="InterPro" id="IPR053959">
    <property type="entry name" value="YvlB/LiaX_N"/>
</dbReference>
<dbReference type="Pfam" id="PF22746">
    <property type="entry name" value="SHOCT-like_DUF2089-C"/>
    <property type="match status" value="1"/>
</dbReference>
<reference evidence="3" key="2">
    <citation type="journal article" date="2016" name="Int. J. Syst. Evol. Microbiol.">
        <title>Complete genome sequence and cell structure of Limnochorda pilosa, a Gram-negative spore-former within the phylum Firmicutes.</title>
        <authorList>
            <person name="Watanabe M."/>
            <person name="Kojima H."/>
            <person name="Fukui M."/>
        </authorList>
    </citation>
    <scope>NUCLEOTIDE SEQUENCE [LARGE SCALE GENOMIC DNA]</scope>
    <source>
        <strain evidence="3">HC45</strain>
    </source>
</reference>
<proteinExistence type="predicted"/>
<dbReference type="OrthoDB" id="9808584at2"/>
<dbReference type="AlphaFoldDB" id="A0A0K2SH88"/>
<accession>A0A0K2SH88</accession>
<feature type="domain" description="YvlB/LiaX N-terminal" evidence="1">
    <location>
        <begin position="7"/>
        <end position="35"/>
    </location>
</feature>
<evidence type="ECO:0000313" key="3">
    <source>
        <dbReference type="Proteomes" id="UP000065807"/>
    </source>
</evidence>
<organism evidence="2 3">
    <name type="scientific">Limnochorda pilosa</name>
    <dbReference type="NCBI Taxonomy" id="1555112"/>
    <lineage>
        <taxon>Bacteria</taxon>
        <taxon>Bacillati</taxon>
        <taxon>Bacillota</taxon>
        <taxon>Limnochordia</taxon>
        <taxon>Limnochordales</taxon>
        <taxon>Limnochordaceae</taxon>
        <taxon>Limnochorda</taxon>
    </lineage>
</organism>
<keyword evidence="3" id="KW-1185">Reference proteome</keyword>
<dbReference type="RefSeq" id="WP_068134097.1">
    <property type="nucleotide sequence ID" value="NZ_AP014924.1"/>
</dbReference>
<gene>
    <name evidence="2" type="ORF">LIP_0629</name>
</gene>
<reference evidence="3" key="1">
    <citation type="submission" date="2015-07" db="EMBL/GenBank/DDBJ databases">
        <title>Complete genome sequence and phylogenetic analysis of Limnochorda pilosa.</title>
        <authorList>
            <person name="Watanabe M."/>
            <person name="Kojima H."/>
            <person name="Fukui M."/>
        </authorList>
    </citation>
    <scope>NUCLEOTIDE SEQUENCE [LARGE SCALE GENOMIC DNA]</scope>
    <source>
        <strain evidence="3">HC45</strain>
    </source>
</reference>
<protein>
    <recommendedName>
        <fullName evidence="1">YvlB/LiaX N-terminal domain-containing protein</fullName>
    </recommendedName>
</protein>
<dbReference type="Proteomes" id="UP000065807">
    <property type="component" value="Chromosome"/>
</dbReference>
<evidence type="ECO:0000313" key="2">
    <source>
        <dbReference type="EMBL" id="BAS26486.1"/>
    </source>
</evidence>
<dbReference type="STRING" id="1555112.LIP_0629"/>